<dbReference type="PATRIC" id="fig|864069.3.peg.3609"/>
<keyword evidence="1" id="KW-0472">Membrane</keyword>
<evidence type="ECO:0000256" key="1">
    <source>
        <dbReference type="SAM" id="Phobius"/>
    </source>
</evidence>
<feature type="transmembrane region" description="Helical" evidence="1">
    <location>
        <begin position="31"/>
        <end position="53"/>
    </location>
</feature>
<reference evidence="2 3" key="1">
    <citation type="submission" date="2012-02" db="EMBL/GenBank/DDBJ databases">
        <title>Improved High-Quality Draft sequence of Microvirga sp. WSM3557.</title>
        <authorList>
            <consortium name="US DOE Joint Genome Institute"/>
            <person name="Lucas S."/>
            <person name="Han J."/>
            <person name="Lapidus A."/>
            <person name="Cheng J.-F."/>
            <person name="Goodwin L."/>
            <person name="Pitluck S."/>
            <person name="Peters L."/>
            <person name="Zhang X."/>
            <person name="Detter J.C."/>
            <person name="Han C."/>
            <person name="Tapia R."/>
            <person name="Land M."/>
            <person name="Hauser L."/>
            <person name="Kyrpides N."/>
            <person name="Ivanova N."/>
            <person name="Pagani I."/>
            <person name="Brau L."/>
            <person name="Yates R."/>
            <person name="O'Hara G."/>
            <person name="Rui T."/>
            <person name="Howieson J."/>
            <person name="Reeve W."/>
            <person name="Woyke T."/>
        </authorList>
    </citation>
    <scope>NUCLEOTIDE SEQUENCE [LARGE SCALE GENOMIC DNA]</scope>
    <source>
        <strain evidence="2 3">WSM3557</strain>
    </source>
</reference>
<sequence length="59" mass="6731">MHYEPRQEREQKIAALDAELARHARKDRMTISILVVVIAVMLALLLAHLLGLAELMVLR</sequence>
<proteinExistence type="predicted"/>
<dbReference type="HOGENOM" id="CLU_2955418_0_0_5"/>
<dbReference type="EMBL" id="JH660645">
    <property type="protein sequence ID" value="EIM26765.1"/>
    <property type="molecule type" value="Genomic_DNA"/>
</dbReference>
<keyword evidence="1" id="KW-1133">Transmembrane helix</keyword>
<evidence type="ECO:0000313" key="2">
    <source>
        <dbReference type="EMBL" id="EIM26765.1"/>
    </source>
</evidence>
<organism evidence="2 3">
    <name type="scientific">Microvirga lotononidis</name>
    <dbReference type="NCBI Taxonomy" id="864069"/>
    <lineage>
        <taxon>Bacteria</taxon>
        <taxon>Pseudomonadati</taxon>
        <taxon>Pseudomonadota</taxon>
        <taxon>Alphaproteobacteria</taxon>
        <taxon>Hyphomicrobiales</taxon>
        <taxon>Methylobacteriaceae</taxon>
        <taxon>Microvirga</taxon>
    </lineage>
</organism>
<keyword evidence="3" id="KW-1185">Reference proteome</keyword>
<keyword evidence="1" id="KW-0812">Transmembrane</keyword>
<gene>
    <name evidence="2" type="ORF">MicloDRAFT_00033150</name>
</gene>
<accession>I4YS23</accession>
<evidence type="ECO:0000313" key="3">
    <source>
        <dbReference type="Proteomes" id="UP000003947"/>
    </source>
</evidence>
<protein>
    <submittedName>
        <fullName evidence="2">Uncharacterized protein</fullName>
    </submittedName>
</protein>
<dbReference type="Proteomes" id="UP000003947">
    <property type="component" value="Unassembled WGS sequence"/>
</dbReference>
<name>I4YS23_9HYPH</name>
<dbReference type="AlphaFoldDB" id="I4YS23"/>